<dbReference type="PANTHER" id="PTHR43744">
    <property type="entry name" value="ABC TRANSPORTER PERMEASE PROTEIN MG189-RELATED-RELATED"/>
    <property type="match status" value="1"/>
</dbReference>
<dbReference type="InterPro" id="IPR000515">
    <property type="entry name" value="MetI-like"/>
</dbReference>
<feature type="domain" description="ABC transmembrane type-1" evidence="8">
    <location>
        <begin position="71"/>
        <end position="277"/>
    </location>
</feature>
<protein>
    <submittedName>
        <fullName evidence="9">Carbohydrate ABC transporter permease</fullName>
    </submittedName>
</protein>
<evidence type="ECO:0000259" key="8">
    <source>
        <dbReference type="PROSITE" id="PS50928"/>
    </source>
</evidence>
<comment type="caution">
    <text evidence="9">The sequence shown here is derived from an EMBL/GenBank/DDBJ whole genome shotgun (WGS) entry which is preliminary data.</text>
</comment>
<evidence type="ECO:0000256" key="3">
    <source>
        <dbReference type="ARBA" id="ARBA00022475"/>
    </source>
</evidence>
<evidence type="ECO:0000256" key="5">
    <source>
        <dbReference type="ARBA" id="ARBA00022989"/>
    </source>
</evidence>
<reference evidence="9 10" key="1">
    <citation type="submission" date="2024-09" db="EMBL/GenBank/DDBJ databases">
        <authorList>
            <person name="Sun Q."/>
            <person name="Mori K."/>
        </authorList>
    </citation>
    <scope>NUCLEOTIDE SEQUENCE [LARGE SCALE GENOMIC DNA]</scope>
    <source>
        <strain evidence="9 10">CCM 4839</strain>
    </source>
</reference>
<comment type="similarity">
    <text evidence="7">Belongs to the binding-protein-dependent transport system permease family.</text>
</comment>
<proteinExistence type="inferred from homology"/>
<dbReference type="Gene3D" id="1.10.3720.10">
    <property type="entry name" value="MetI-like"/>
    <property type="match status" value="1"/>
</dbReference>
<accession>A0ABV6JCI0</accession>
<dbReference type="InterPro" id="IPR035906">
    <property type="entry name" value="MetI-like_sf"/>
</dbReference>
<feature type="transmembrane region" description="Helical" evidence="7">
    <location>
        <begin position="185"/>
        <end position="207"/>
    </location>
</feature>
<organism evidence="9 10">
    <name type="scientific">Paenibacillus mendelii</name>
    <dbReference type="NCBI Taxonomy" id="206163"/>
    <lineage>
        <taxon>Bacteria</taxon>
        <taxon>Bacillati</taxon>
        <taxon>Bacillota</taxon>
        <taxon>Bacilli</taxon>
        <taxon>Bacillales</taxon>
        <taxon>Paenibacillaceae</taxon>
        <taxon>Paenibacillus</taxon>
    </lineage>
</organism>
<dbReference type="PROSITE" id="PS50928">
    <property type="entry name" value="ABC_TM1"/>
    <property type="match status" value="1"/>
</dbReference>
<feature type="transmembrane region" description="Helical" evidence="7">
    <location>
        <begin position="112"/>
        <end position="131"/>
    </location>
</feature>
<keyword evidence="6 7" id="KW-0472">Membrane</keyword>
<keyword evidence="10" id="KW-1185">Reference proteome</keyword>
<evidence type="ECO:0000256" key="1">
    <source>
        <dbReference type="ARBA" id="ARBA00004651"/>
    </source>
</evidence>
<keyword evidence="5 7" id="KW-1133">Transmembrane helix</keyword>
<keyword evidence="3" id="KW-1003">Cell membrane</keyword>
<feature type="transmembrane region" description="Helical" evidence="7">
    <location>
        <begin position="15"/>
        <end position="37"/>
    </location>
</feature>
<evidence type="ECO:0000256" key="2">
    <source>
        <dbReference type="ARBA" id="ARBA00022448"/>
    </source>
</evidence>
<feature type="transmembrane region" description="Helical" evidence="7">
    <location>
        <begin position="263"/>
        <end position="280"/>
    </location>
</feature>
<dbReference type="SUPFAM" id="SSF161098">
    <property type="entry name" value="MetI-like"/>
    <property type="match status" value="1"/>
</dbReference>
<feature type="transmembrane region" description="Helical" evidence="7">
    <location>
        <begin position="143"/>
        <end position="164"/>
    </location>
</feature>
<dbReference type="CDD" id="cd06261">
    <property type="entry name" value="TM_PBP2"/>
    <property type="match status" value="1"/>
</dbReference>
<keyword evidence="4 7" id="KW-0812">Transmembrane</keyword>
<comment type="subcellular location">
    <subcellularLocation>
        <location evidence="1 7">Cell membrane</location>
        <topology evidence="1 7">Multi-pass membrane protein</topology>
    </subcellularLocation>
</comment>
<evidence type="ECO:0000256" key="4">
    <source>
        <dbReference type="ARBA" id="ARBA00022692"/>
    </source>
</evidence>
<evidence type="ECO:0000256" key="7">
    <source>
        <dbReference type="RuleBase" id="RU363032"/>
    </source>
</evidence>
<gene>
    <name evidence="9" type="ORF">ACFFJ8_14475</name>
</gene>
<evidence type="ECO:0000313" key="10">
    <source>
        <dbReference type="Proteomes" id="UP001589818"/>
    </source>
</evidence>
<feature type="transmembrane region" description="Helical" evidence="7">
    <location>
        <begin position="82"/>
        <end position="100"/>
    </location>
</feature>
<keyword evidence="2 7" id="KW-0813">Transport</keyword>
<dbReference type="Proteomes" id="UP001589818">
    <property type="component" value="Unassembled WGS sequence"/>
</dbReference>
<sequence>MVEDRSWTARTLSTVNYTFMIMLSLLCVLPLIHIWAISLSSNMAVSSGAVTLWPADFTLDAYRYVLGKPDFLRSLGVTTKRVLIGVPINLLLVVLMAYPLSKERNVFPWRTVYAWFTVFTMLVHGGLIPTYMTIRETGIMNSVWALILPGAVPVFSVVLLLNFFRQLPKELEEAAFIDGAGHFTLLFRIIIPLSLPALATITLFSTVGHWNAWFDGMIFMKSPEHYPLQTYLRTIIIELDLTSLGSEDAIRLAENVSERTTRAAQIFLGSLPILLVYPFLQKYFMKGIVMGSVKG</sequence>
<dbReference type="Pfam" id="PF00528">
    <property type="entry name" value="BPD_transp_1"/>
    <property type="match status" value="1"/>
</dbReference>
<dbReference type="EMBL" id="JBHLVF010000018">
    <property type="protein sequence ID" value="MFC0392575.1"/>
    <property type="molecule type" value="Genomic_DNA"/>
</dbReference>
<dbReference type="PANTHER" id="PTHR43744:SF9">
    <property type="entry name" value="POLYGALACTURONAN_RHAMNOGALACTURONAN TRANSPORT SYSTEM PERMEASE PROTEIN YTCP"/>
    <property type="match status" value="1"/>
</dbReference>
<name>A0ABV6JCI0_9BACL</name>
<dbReference type="RefSeq" id="WP_373567635.1">
    <property type="nucleotide sequence ID" value="NZ_JANHOF010000030.1"/>
</dbReference>
<evidence type="ECO:0000256" key="6">
    <source>
        <dbReference type="ARBA" id="ARBA00023136"/>
    </source>
</evidence>
<evidence type="ECO:0000313" key="9">
    <source>
        <dbReference type="EMBL" id="MFC0392575.1"/>
    </source>
</evidence>